<dbReference type="NCBIfam" id="TIGR01901">
    <property type="entry name" value="adhes_NPXG"/>
    <property type="match status" value="1"/>
</dbReference>
<evidence type="ECO:0000259" key="1">
    <source>
        <dbReference type="SMART" id="SM00912"/>
    </source>
</evidence>
<keyword evidence="3" id="KW-1185">Reference proteome</keyword>
<dbReference type="InterPro" id="IPR011050">
    <property type="entry name" value="Pectin_lyase_fold/virulence"/>
</dbReference>
<dbReference type="SUPFAM" id="SSF51126">
    <property type="entry name" value="Pectin lyase-like"/>
    <property type="match status" value="1"/>
</dbReference>
<organism evidence="2 3">
    <name type="scientific">Gallibacterium melopsittaci</name>
    <dbReference type="NCBI Taxonomy" id="516063"/>
    <lineage>
        <taxon>Bacteria</taxon>
        <taxon>Pseudomonadati</taxon>
        <taxon>Pseudomonadota</taxon>
        <taxon>Gammaproteobacteria</taxon>
        <taxon>Pasteurellales</taxon>
        <taxon>Pasteurellaceae</taxon>
        <taxon>Gallibacterium</taxon>
    </lineage>
</organism>
<dbReference type="InterPro" id="IPR010069">
    <property type="entry name" value="CdiA_FHA1_rpt"/>
</dbReference>
<dbReference type="Proteomes" id="UP001589769">
    <property type="component" value="Unassembled WGS sequence"/>
</dbReference>
<dbReference type="RefSeq" id="WP_382372707.1">
    <property type="nucleotide sequence ID" value="NZ_JBHLWA010000004.1"/>
</dbReference>
<feature type="domain" description="Filamentous haemagglutinin FhaB/tRNA nuclease CdiA-like TPS" evidence="1">
    <location>
        <begin position="94"/>
        <end position="214"/>
    </location>
</feature>
<comment type="caution">
    <text evidence="2">The sequence shown here is derived from an EMBL/GenBank/DDBJ whole genome shotgun (WGS) entry which is preliminary data.</text>
</comment>
<dbReference type="SMART" id="SM00912">
    <property type="entry name" value="Haemagg_act"/>
    <property type="match status" value="1"/>
</dbReference>
<dbReference type="Gene3D" id="2.160.20.10">
    <property type="entry name" value="Single-stranded right-handed beta-helix, Pectin lyase-like"/>
    <property type="match status" value="1"/>
</dbReference>
<dbReference type="Pfam" id="PF13018">
    <property type="entry name" value="ESPR"/>
    <property type="match status" value="1"/>
</dbReference>
<dbReference type="InterPro" id="IPR024973">
    <property type="entry name" value="ESPR"/>
</dbReference>
<dbReference type="InterPro" id="IPR025157">
    <property type="entry name" value="Hemagglutinin_rpt"/>
</dbReference>
<dbReference type="InterPro" id="IPR012334">
    <property type="entry name" value="Pectin_lyas_fold"/>
</dbReference>
<protein>
    <submittedName>
        <fullName evidence="2">Hemagglutinin repeat-containing protein</fullName>
    </submittedName>
</protein>
<name>A0ABV6HU96_9PAST</name>
<gene>
    <name evidence="2" type="ORF">ACFFHT_01235</name>
</gene>
<dbReference type="Pfam" id="PF05860">
    <property type="entry name" value="TPS"/>
    <property type="match status" value="1"/>
</dbReference>
<reference evidence="2 3" key="1">
    <citation type="submission" date="2024-09" db="EMBL/GenBank/DDBJ databases">
        <authorList>
            <person name="Sun Q."/>
            <person name="Mori K."/>
        </authorList>
    </citation>
    <scope>NUCLEOTIDE SEQUENCE [LARGE SCALE GENOMIC DNA]</scope>
    <source>
        <strain evidence="2 3">CCM 7538</strain>
    </source>
</reference>
<proteinExistence type="predicted"/>
<evidence type="ECO:0000313" key="3">
    <source>
        <dbReference type="Proteomes" id="UP001589769"/>
    </source>
</evidence>
<dbReference type="NCBIfam" id="TIGR01731">
    <property type="entry name" value="fil_hemag_20aa"/>
    <property type="match status" value="10"/>
</dbReference>
<dbReference type="Pfam" id="PF13332">
    <property type="entry name" value="Fil_haemagg_2"/>
    <property type="match status" value="2"/>
</dbReference>
<evidence type="ECO:0000313" key="2">
    <source>
        <dbReference type="EMBL" id="MFC0322199.1"/>
    </source>
</evidence>
<sequence length="2972" mass="321826">MNKHLYRIIFSKTLQRFVVVSEIAMREGKAKHEGQHCHSTSLSQRPHWRLKPLTVGLYSLLGFFYLASAQADELQILADSTAPKNQQPIVLQTANGLPQVNIQTPNDKGLSHNKYQQFDVAPKGAILNNSRKNVQTEQGGWVQANPYLVGGEAKVILNEVNATKPSQLKGYIKVAGGKADVIIANPSGIHCEGCGIINAGRSTFTTGEVQIENGQVKGYRVEKGAVTVSGRGFDSSRQDYTDIIAKEVKVNAGIWANNLKVTTGQNQVSANNDTIQVIRAGEASQPVGYAVDVAKLGGMYANQIHLIGTENGLGVRNAGHIGAAAGEVKIDSQGRIVNTGKILAPMAINLTSKNGIENHGKIVNLQKDITLHTASDIQQDGSIVARKGNIHQVAQQDIRQHGESIAKGNITYQAPTVSASTSSLIVAGADTQESPTEEKRTLEPYSAQGKTLLITTTGKTSLQGKNIASGKIQVNSTTTNFDHSHTEAYTININATQGNIHANQANFVAQQDLTLNTPRLLSTQASSLTAKKITTTQHSLNTQHAVWEQLGKEDFRLDVADTLYNQGGTFKTQGDFFINAEGLDNRQGRLLTNGLLNLDIGKGKLDTTAGTLLSHQSLSIVSGELINDKGLIQSNQRITINTQGQRLSNQQTLTTTPEKGIIALDTLTITSGQLFNQQGRIVSHRQQQLDTHTINNQQGSISSQQHLSLNSQTLNNEKGKILAESTLTIKSKEINNNQGNIFSQDQGAITATTFTNHNGILQSSNQLHLKVTDLSQQAGLLSANDLRLVANTLVSNQQSNIVAKQLSLTADTFANQNSTLLAQQKVFIDVQQGIQNQQGTIASLGDVLTLNTHQSELNNTAGTLAVQNGTLTLQTNILDNKQGLLLAKTADIHAQQTIDNRNTLTQPIKGIIATDLIVETKHFDNQSGRITAFNTATLHTEDLQNTVGEMLFAQTGQINTQSLNNQAGKLVSLNAALNITTQTTLNNQQGLLNAADQVNLTTFGLSNQQGKLYAGNALTMAIQTDIHNQQGIIQSDGAMVLTATTLQNQTGTIKAKSQGNITAQTIHNAALPNHQSLIIGDLLTLTTQTLNNNGTKATSYIPTQGIQGRDIILNAQALNNQQGGIYSTHTLSITANDMLDNQQGELLALDSITLQHRGNLMVNNQAGLIQGNNAIQLAAKRLIDEGNIKAGKDLTLTLQDDFTLNNAFVVGQNLTLTTAGNFTNNVAQNINHHLMISAANIINQPTAELSAQNTHLISRTLTNRGLIDGRTTTIKSNTITNIGTGRIYGDHLALQASHLSNLEENHSAATIGARTRLDFGVDRLLNRYGSTIISLGSIHFGKTLDAQQHATGQANIVQNHNAVIEALGQITFNVNSIENLHQFVKMEIQETSRTPIFEYGFANEAPRYSKNTPGLTKVKRDDKGSFNKKVENLYALRLPDGRESESWREYNYIRTINESMLLSSPYAEAKILSGDKINVYQSHIKNYDSKMIAHTGIEFHQGTSIDNHATQGVIITTDKGKLTSFYNGRACAKKILGKCIDYYRTTKSNTVAYQDEKQQTKTFDLWDYVENSTETTVLSNTITQPTAVKNVHLSTIAITDGEITNHLTETALPKLNSQQIAITPEMDNALKNQIVTSGEVVRPLALPLVKTHLTTIQLPTASLYQINPEAPHGYLIETDPKFIDRNQWIGGDYMFNALRADPQHMLKRLGDGFYEQRLINEQINQLTGQRYLPGYTNDLEQYKALMDNGVKYAKQFNFSIGVGLTAQQMSELTTDMIWFVNKEVSLADGRKLTVLVPQVYLIARHSDVTTQGGLISANTIIGQTDNLENSGVIAGRDLTQLDTTQLKNRGVILGQSVNLSAKQQLVNLGGRIEAVERLLLSAGKQLEVSSTLTQSESDQGRFAHQTQDQLGVVKVTGKNGTLALYSDGNLTIKAAQIASQGTLTAIAGEALAINTHQVSNKEHYHADANNYYRLDQQGEEGSTLTAKENITIIGKQQAELRQATIQSTQGNIFIGSQGDITLTTGQHQEQINSSRKEVSSGLFNKITTLKKHTHETTEQKGSQLDGQQITLVSEQGDLRVTGSTIVADKNVNLQAQDIEITAAKNTRKEHDFYAEKKSGVMSSGISITLGTRKEATDTTNRQQIAQGSQIGSLQGDIQLIAHENYRQQGSRVTVGNGDVTIVAKKIDITAVEDKATTDHQHSFKQSGLTLGVNIPVVQAAQQVQQTIKTVKQVGDAKDNRINALTAINAAFDLANTADVVGNVADTLANQGIQGLTQNIGISIGYGKQKNEQTVHTETTTARPSKVNATGNVMLHTTADKDTSHIVVKGSEIVGQQGTTLATTGDLIIEAQQQTHQEQSHNQSSGWNAGVAINYSSNGVAFGITAGGNSGKGYGNGDETIWENSLIGNQHSQTTLISGKDLTIQGGQVIGQGVSVQANNLTITSLQDTTTYQGKHKQTSTQATVGYGASLSGNYTQSKLNADYASVNQQSGIFANDEGFNVHVHQHTDLQGGLVTSTELAEQQGKNRFITGTLNAEDIQNHSNYKGSAFGIGGSIAMNFASSLTEKGQAQSHKQATNKQEQPLYIDSQGNETTASHTEQGQANQRKLATGLSSLTGSTSVGIGSDKSTQTAITKAGIGTNHIVINDPDTQQEKTGLSIEQIKENVKTTLTTENAKKNNGSLVNHFDKEKVLKELNIQVKVTQDFRKNAFKTIDNYVLPKQAELRKQIKQAQTEEEKTELYKEIYKLQYQKRLLETVVGLVSGSPDLAITQGTLQLAATKMREETLANSRKFKGIIDAKTGQILRNDSYDSGYFDGIKLGGVRIDLNIICNSGMGTCTQNSDGSVTFDGNKNTTILDAIDPNQNKNAKNLYGPTGGFQSIHGGWYFSGKPLFIYNIGDISDNLVESYAGTHDLLGGQIWGWYDQQGNTSEKNFIQDISSNITTAIGIPVATPFAMADLMSSDFVETLFKLGGN</sequence>
<dbReference type="InterPro" id="IPR008638">
    <property type="entry name" value="FhaB/CdiA-like_TPS"/>
</dbReference>
<dbReference type="EMBL" id="JBHLWA010000004">
    <property type="protein sequence ID" value="MFC0322199.1"/>
    <property type="molecule type" value="Genomic_DNA"/>
</dbReference>
<accession>A0ABV6HU96</accession>